<reference evidence="2 3" key="1">
    <citation type="submission" date="2008-07" db="EMBL/GenBank/DDBJ databases">
        <authorList>
            <person name="El-Sayed N."/>
            <person name="Caler E."/>
            <person name="Inman J."/>
            <person name="Amedeo P."/>
            <person name="Hass B."/>
            <person name="Wortman J."/>
        </authorList>
    </citation>
    <scope>NUCLEOTIDE SEQUENCE [LARGE SCALE GENOMIC DNA]</scope>
    <source>
        <strain evidence="3">ATCC 50983 / TXsc</strain>
    </source>
</reference>
<name>C5LK00_PERM5</name>
<dbReference type="InParanoid" id="C5LK00"/>
<dbReference type="GeneID" id="9051434"/>
<evidence type="ECO:0000313" key="2">
    <source>
        <dbReference type="EMBL" id="EER02943.1"/>
    </source>
</evidence>
<sequence>MGFVTATVDGKAGLQIQSVNEQAMLVKVNGNWLHVNYPGLQIHFQEGTSRDDTGGLSEVSTEERELTPPSVGEDADADTDN</sequence>
<evidence type="ECO:0000256" key="1">
    <source>
        <dbReference type="SAM" id="MobiDB-lite"/>
    </source>
</evidence>
<dbReference type="Proteomes" id="UP000007800">
    <property type="component" value="Unassembled WGS sequence"/>
</dbReference>
<dbReference type="OrthoDB" id="438573at2759"/>
<dbReference type="RefSeq" id="XP_002771127.1">
    <property type="nucleotide sequence ID" value="XM_002771081.1"/>
</dbReference>
<feature type="non-terminal residue" evidence="2">
    <location>
        <position position="81"/>
    </location>
</feature>
<proteinExistence type="predicted"/>
<gene>
    <name evidence="2" type="ORF">Pmar_PMAR018113</name>
</gene>
<dbReference type="EMBL" id="GG682669">
    <property type="protein sequence ID" value="EER02943.1"/>
    <property type="molecule type" value="Genomic_DNA"/>
</dbReference>
<evidence type="ECO:0000313" key="3">
    <source>
        <dbReference type="Proteomes" id="UP000007800"/>
    </source>
</evidence>
<dbReference type="AlphaFoldDB" id="C5LK00"/>
<organism evidence="3">
    <name type="scientific">Perkinsus marinus (strain ATCC 50983 / TXsc)</name>
    <dbReference type="NCBI Taxonomy" id="423536"/>
    <lineage>
        <taxon>Eukaryota</taxon>
        <taxon>Sar</taxon>
        <taxon>Alveolata</taxon>
        <taxon>Perkinsozoa</taxon>
        <taxon>Perkinsea</taxon>
        <taxon>Perkinsida</taxon>
        <taxon>Perkinsidae</taxon>
        <taxon>Perkinsus</taxon>
    </lineage>
</organism>
<feature type="region of interest" description="Disordered" evidence="1">
    <location>
        <begin position="45"/>
        <end position="81"/>
    </location>
</feature>
<keyword evidence="3" id="KW-1185">Reference proteome</keyword>
<accession>C5LK00</accession>
<protein>
    <submittedName>
        <fullName evidence="2">Uncharacterized protein</fullName>
    </submittedName>
</protein>